<dbReference type="PANTHER" id="PTHR10422:SF18">
    <property type="entry name" value="CYTOCHROME C OXIDASE SUBUNIT 1"/>
    <property type="match status" value="1"/>
</dbReference>
<feature type="transmembrane region" description="Helical" evidence="6">
    <location>
        <begin position="156"/>
        <end position="177"/>
    </location>
</feature>
<feature type="transmembrane region" description="Helical" evidence="6">
    <location>
        <begin position="454"/>
        <end position="480"/>
    </location>
</feature>
<dbReference type="GO" id="GO:0015990">
    <property type="term" value="P:electron transport coupled proton transport"/>
    <property type="evidence" value="ECO:0007669"/>
    <property type="project" value="TreeGrafter"/>
</dbReference>
<evidence type="ECO:0000259" key="8">
    <source>
        <dbReference type="PROSITE" id="PS50855"/>
    </source>
</evidence>
<keyword evidence="5" id="KW-0479">Metal-binding</keyword>
<feature type="transmembrane region" description="Helical" evidence="6">
    <location>
        <begin position="628"/>
        <end position="649"/>
    </location>
</feature>
<organism evidence="10 11">
    <name type="scientific">Sulfurisphaera ohwakuensis</name>
    <dbReference type="NCBI Taxonomy" id="69656"/>
    <lineage>
        <taxon>Archaea</taxon>
        <taxon>Thermoproteota</taxon>
        <taxon>Thermoprotei</taxon>
        <taxon>Sulfolobales</taxon>
        <taxon>Sulfolobaceae</taxon>
        <taxon>Sulfurisphaera</taxon>
    </lineage>
</organism>
<dbReference type="AlphaFoldDB" id="A0A650CKK7"/>
<evidence type="ECO:0000259" key="7">
    <source>
        <dbReference type="PROSITE" id="PS50253"/>
    </source>
</evidence>
<evidence type="ECO:0000313" key="12">
    <source>
        <dbReference type="Proteomes" id="UP000582213"/>
    </source>
</evidence>
<feature type="transmembrane region" description="Helical" evidence="6">
    <location>
        <begin position="69"/>
        <end position="91"/>
    </location>
</feature>
<dbReference type="PROSITE" id="PS00077">
    <property type="entry name" value="COX1_CUB"/>
    <property type="match status" value="1"/>
</dbReference>
<dbReference type="PANTHER" id="PTHR10422">
    <property type="entry name" value="CYTOCHROME C OXIDASE SUBUNIT 1"/>
    <property type="match status" value="1"/>
</dbReference>
<evidence type="ECO:0000256" key="5">
    <source>
        <dbReference type="RuleBase" id="RU000370"/>
    </source>
</evidence>
<evidence type="ECO:0000256" key="1">
    <source>
        <dbReference type="ARBA" id="ARBA00004141"/>
    </source>
</evidence>
<dbReference type="EMBL" id="CP045484">
    <property type="protein sequence ID" value="QGR18339.1"/>
    <property type="molecule type" value="Genomic_DNA"/>
</dbReference>
<dbReference type="GeneID" id="42802565"/>
<feature type="transmembrane region" description="Helical" evidence="6">
    <location>
        <begin position="240"/>
        <end position="261"/>
    </location>
</feature>
<keyword evidence="5" id="KW-0249">Electron transport</keyword>
<reference evidence="9 12" key="2">
    <citation type="submission" date="2020-08" db="EMBL/GenBank/DDBJ databases">
        <title>Genomic Encyclopedia of Type Strains, Phase IV (KMG-IV): sequencing the most valuable type-strain genomes for metagenomic binning, comparative biology and taxonomic classification.</title>
        <authorList>
            <person name="Goeker M."/>
        </authorList>
    </citation>
    <scope>NUCLEOTIDE SEQUENCE [LARGE SCALE GENOMIC DNA]</scope>
    <source>
        <strain evidence="9 12">DSM 12421</strain>
    </source>
</reference>
<sequence>MRIMSSVAHKIKEVLKIAFTTTNASDIGIMYITLGIISLIIGSVEATVMRTQLTFNNIGPTTYYDALTLHGIFMIFFVVMPLSAGLANYLVPRMIGAHDLYWPKINALSFWILVPAVTLTAISPLVGVVNAGWYMYAPLSVDLQVNSGIGMDVIEIALIIAGISSTLTGINFILTITRLKKVPYFKMPLFVWAFFSTAILLMIALPPLTAGLAMAFLERNWGFQFFNAHAGGNPLLWQNVFWFFGHPEVYILMLPAMGLIGEILPRSVGRQIYGYKALALSSFAIAFLSAMGVWMHHMFTSIFNFWADAVASAITMAIAIPSGVKVVNWTATFYQGKLRVTGYSILTIGFIALFLVGGITGVLFPLIPLDYDLNGTYAVVGHFHYMVFAIIVAFLAALLYYFPYFTGKMYDMELSKSGAIMTVAGAFVIATGMFVEGVLGMPRRYAWVPSMIYYPFQILIDVGGVIMGIGLVLIFGNLLYSWVKGKRVESLDPWGVEVIGLPDFYIKPVALPLTFGRAMDGSIPEHRHGTFLPALLGILMFLPGLGFLYILRFGLLDVGLPMILAFLAVGGYWVYNDYFKELYPSVPSIRPPGGFEMTKMAGSPFSGSSNPLSVTTEGIQKAIQTRTIVLYLIIAEIFLFGGFIGGYLYTINWTPAAQPYLASFHVDWYGLPLAMTIILLSSSIPSHFAYDSLLKGKLKRFKYLGLVTFLMGLTFLSGQMYEFTHIIHFTPQENIVTSFFFTIVWLHGFHVIMGLTLWAFTLLRARRIIPYEASTAASYYWHFVDGIWVIVFTMLYLQLPFYHPFTPGQISFFGI</sequence>
<dbReference type="PROSITE" id="PS50253">
    <property type="entry name" value="COX3"/>
    <property type="match status" value="1"/>
</dbReference>
<feature type="transmembrane region" description="Helical" evidence="6">
    <location>
        <begin position="383"/>
        <end position="402"/>
    </location>
</feature>
<keyword evidence="5" id="KW-0679">Respiratory chain</keyword>
<protein>
    <submittedName>
        <fullName evidence="9">Cytochrome aa3-600 menaquinol oxidase subunit 3</fullName>
    </submittedName>
    <submittedName>
        <fullName evidence="10">Quinol oxidase subunit 1</fullName>
    </submittedName>
</protein>
<evidence type="ECO:0000256" key="3">
    <source>
        <dbReference type="ARBA" id="ARBA00022989"/>
    </source>
</evidence>
<keyword evidence="5" id="KW-0408">Iron</keyword>
<dbReference type="EMBL" id="JACHFY010000006">
    <property type="protein sequence ID" value="MBB5253678.1"/>
    <property type="molecule type" value="Genomic_DNA"/>
</dbReference>
<feature type="transmembrane region" description="Helical" evidence="6">
    <location>
        <begin position="112"/>
        <end position="136"/>
    </location>
</feature>
<dbReference type="GO" id="GO:0009060">
    <property type="term" value="P:aerobic respiration"/>
    <property type="evidence" value="ECO:0007669"/>
    <property type="project" value="InterPro"/>
</dbReference>
<feature type="domain" description="Cytochrome oxidase subunit I profile" evidence="8">
    <location>
        <begin position="10"/>
        <end position="495"/>
    </location>
</feature>
<dbReference type="GO" id="GO:0020037">
    <property type="term" value="F:heme binding"/>
    <property type="evidence" value="ECO:0007669"/>
    <property type="project" value="InterPro"/>
</dbReference>
<dbReference type="GO" id="GO:0022904">
    <property type="term" value="P:respiratory electron transport chain"/>
    <property type="evidence" value="ECO:0007669"/>
    <property type="project" value="InterPro"/>
</dbReference>
<proteinExistence type="inferred from homology"/>
<dbReference type="SUPFAM" id="SSF81452">
    <property type="entry name" value="Cytochrome c oxidase subunit III-like"/>
    <property type="match status" value="1"/>
</dbReference>
<keyword evidence="5" id="KW-0813">Transport</keyword>
<keyword evidence="5" id="KW-0349">Heme</keyword>
<comment type="similarity">
    <text evidence="5">Belongs to the heme-copper respiratory oxidase family.</text>
</comment>
<feature type="transmembrane region" description="Helical" evidence="6">
    <location>
        <begin position="340"/>
        <end position="363"/>
    </location>
</feature>
<feature type="transmembrane region" description="Helical" evidence="6">
    <location>
        <begin position="414"/>
        <end position="434"/>
    </location>
</feature>
<keyword evidence="3 6" id="KW-1133">Transmembrane helix</keyword>
<feature type="domain" description="Heme-copper oxidase subunit III family profile" evidence="7">
    <location>
        <begin position="629"/>
        <end position="800"/>
    </location>
</feature>
<evidence type="ECO:0000256" key="4">
    <source>
        <dbReference type="ARBA" id="ARBA00023136"/>
    </source>
</evidence>
<feature type="transmembrane region" description="Helical" evidence="6">
    <location>
        <begin position="531"/>
        <end position="552"/>
    </location>
</feature>
<dbReference type="GO" id="GO:0004129">
    <property type="term" value="F:cytochrome-c oxidase activity"/>
    <property type="evidence" value="ECO:0007669"/>
    <property type="project" value="InterPro"/>
</dbReference>
<dbReference type="PRINTS" id="PR01165">
    <property type="entry name" value="CYCOXIDASEI"/>
</dbReference>
<keyword evidence="2 5" id="KW-0812">Transmembrane</keyword>
<dbReference type="Proteomes" id="UP000427373">
    <property type="component" value="Chromosome"/>
</dbReference>
<dbReference type="OrthoDB" id="33297at2157"/>
<evidence type="ECO:0000256" key="6">
    <source>
        <dbReference type="SAM" id="Phobius"/>
    </source>
</evidence>
<evidence type="ECO:0000256" key="2">
    <source>
        <dbReference type="ARBA" id="ARBA00022692"/>
    </source>
</evidence>
<evidence type="ECO:0000313" key="9">
    <source>
        <dbReference type="EMBL" id="MBB5253678.1"/>
    </source>
</evidence>
<dbReference type="InterPro" id="IPR035973">
    <property type="entry name" value="Cyt_c_oxidase_su3-like_sf"/>
</dbReference>
<dbReference type="InterPro" id="IPR000298">
    <property type="entry name" value="Cyt_c_oxidase-like_su3"/>
</dbReference>
<comment type="subcellular location">
    <subcellularLocation>
        <location evidence="1">Membrane</location>
        <topology evidence="1">Multi-pass membrane protein</topology>
    </subcellularLocation>
</comment>
<reference evidence="10 11" key="1">
    <citation type="submission" date="2019-10" db="EMBL/GenBank/DDBJ databases">
        <title>Genome Sequences from Six Type Strain Members of the Archaeal Family Sulfolobaceae: Acidianus ambivalens, Acidianus infernus, Metallosphaera prunae, Stygiolobus azoricus, Sulfolobus metallicus, and Sulfurisphaera ohwakuensis.</title>
        <authorList>
            <person name="Counts J.A."/>
            <person name="Kelly R.M."/>
        </authorList>
    </citation>
    <scope>NUCLEOTIDE SEQUENCE [LARGE SCALE GENOMIC DNA]</scope>
    <source>
        <strain evidence="10 11">TA-1</strain>
    </source>
</reference>
<keyword evidence="11" id="KW-1185">Reference proteome</keyword>
<dbReference type="GO" id="GO:0016020">
    <property type="term" value="C:membrane"/>
    <property type="evidence" value="ECO:0007669"/>
    <property type="project" value="UniProtKB-SubCell"/>
</dbReference>
<dbReference type="PROSITE" id="PS50855">
    <property type="entry name" value="COX1"/>
    <property type="match status" value="1"/>
</dbReference>
<dbReference type="InterPro" id="IPR023616">
    <property type="entry name" value="Cyt_c_oxase-like_su1_dom"/>
</dbReference>
<gene>
    <name evidence="10" type="ORF">D1869_14920</name>
    <name evidence="9" type="ORF">HNQ62_001448</name>
</gene>
<dbReference type="Pfam" id="PF00115">
    <property type="entry name" value="COX1"/>
    <property type="match status" value="1"/>
</dbReference>
<name>A0A650CKK7_SULOH</name>
<feature type="transmembrane region" description="Helical" evidence="6">
    <location>
        <begin position="273"/>
        <end position="295"/>
    </location>
</feature>
<dbReference type="Gene3D" id="1.20.120.80">
    <property type="entry name" value="Cytochrome c oxidase, subunit III, four-helix bundle"/>
    <property type="match status" value="1"/>
</dbReference>
<dbReference type="InterPro" id="IPR036927">
    <property type="entry name" value="Cyt_c_oxase-like_su1_sf"/>
</dbReference>
<dbReference type="CDD" id="cd00919">
    <property type="entry name" value="Heme_Cu_Oxidase_I"/>
    <property type="match status" value="1"/>
</dbReference>
<evidence type="ECO:0000313" key="10">
    <source>
        <dbReference type="EMBL" id="QGR18339.1"/>
    </source>
</evidence>
<feature type="transmembrane region" description="Helical" evidence="6">
    <location>
        <begin position="701"/>
        <end position="719"/>
    </location>
</feature>
<dbReference type="SUPFAM" id="SSF81442">
    <property type="entry name" value="Cytochrome c oxidase subunit I-like"/>
    <property type="match status" value="1"/>
</dbReference>
<accession>A0A650CKK7</accession>
<feature type="transmembrane region" description="Helical" evidence="6">
    <location>
        <begin position="558"/>
        <end position="575"/>
    </location>
</feature>
<dbReference type="Pfam" id="PF00510">
    <property type="entry name" value="COX3"/>
    <property type="match status" value="1"/>
</dbReference>
<feature type="transmembrane region" description="Helical" evidence="6">
    <location>
        <begin position="780"/>
        <end position="799"/>
    </location>
</feature>
<feature type="transmembrane region" description="Helical" evidence="6">
    <location>
        <begin position="669"/>
        <end position="689"/>
    </location>
</feature>
<dbReference type="KEGG" id="soh:D1869_14920"/>
<keyword evidence="4 6" id="KW-0472">Membrane</keyword>
<dbReference type="InterPro" id="IPR013833">
    <property type="entry name" value="Cyt_c_oxidase_su3_a-hlx"/>
</dbReference>
<dbReference type="RefSeq" id="WP_156015831.1">
    <property type="nucleotide sequence ID" value="NZ_CP045484.1"/>
</dbReference>
<evidence type="ECO:0000313" key="11">
    <source>
        <dbReference type="Proteomes" id="UP000427373"/>
    </source>
</evidence>
<dbReference type="CDD" id="cd00386">
    <property type="entry name" value="Heme_Cu_Oxidase_III_like"/>
    <property type="match status" value="1"/>
</dbReference>
<dbReference type="InterPro" id="IPR023615">
    <property type="entry name" value="Cyt_c_Oxase_su1_BS"/>
</dbReference>
<dbReference type="Gene3D" id="1.20.210.10">
    <property type="entry name" value="Cytochrome c oxidase-like, subunit I domain"/>
    <property type="match status" value="1"/>
</dbReference>
<feature type="transmembrane region" description="Helical" evidence="6">
    <location>
        <begin position="189"/>
        <end position="217"/>
    </location>
</feature>
<dbReference type="InterPro" id="IPR000883">
    <property type="entry name" value="Cyt_C_Oxase_1"/>
</dbReference>
<feature type="transmembrane region" description="Helical" evidence="6">
    <location>
        <begin position="739"/>
        <end position="760"/>
    </location>
</feature>
<dbReference type="Proteomes" id="UP000582213">
    <property type="component" value="Unassembled WGS sequence"/>
</dbReference>
<feature type="transmembrane region" description="Helical" evidence="6">
    <location>
        <begin position="29"/>
        <end position="49"/>
    </location>
</feature>